<name>A0AAE3B002_9FIRM</name>
<protein>
    <submittedName>
        <fullName evidence="1">DUF1667 domain-containing protein</fullName>
    </submittedName>
</protein>
<keyword evidence="2" id="KW-1185">Reference proteome</keyword>
<dbReference type="SUPFAM" id="SSF160148">
    <property type="entry name" value="CPE0013-like"/>
    <property type="match status" value="1"/>
</dbReference>
<organism evidence="1 2">
    <name type="scientific">Gallintestinimicrobium propionicum</name>
    <dbReference type="NCBI Taxonomy" id="2981770"/>
    <lineage>
        <taxon>Bacteria</taxon>
        <taxon>Bacillati</taxon>
        <taxon>Bacillota</taxon>
        <taxon>Clostridia</taxon>
        <taxon>Lachnospirales</taxon>
        <taxon>Lachnospiraceae</taxon>
        <taxon>Gallintestinimicrobium</taxon>
    </lineage>
</organism>
<reference evidence="1 2" key="1">
    <citation type="submission" date="2021-10" db="EMBL/GenBank/DDBJ databases">
        <title>Anaerobic single-cell dispensing facilitates the cultivation of human gut bacteria.</title>
        <authorList>
            <person name="Afrizal A."/>
        </authorList>
    </citation>
    <scope>NUCLEOTIDE SEQUENCE [LARGE SCALE GENOMIC DNA]</scope>
    <source>
        <strain evidence="1 2">CLA-AA-H244</strain>
    </source>
</reference>
<accession>A0AAE3B002</accession>
<dbReference type="PANTHER" id="PTHR39450">
    <property type="entry name" value="MOLYBDOPTERIN OXIDOREDUCTASE, 4FE-4S CLUSTER-BINDING SUBUNIT"/>
    <property type="match status" value="1"/>
</dbReference>
<dbReference type="Proteomes" id="UP001199355">
    <property type="component" value="Unassembled WGS sequence"/>
</dbReference>
<dbReference type="AlphaFoldDB" id="A0AAE3B002"/>
<dbReference type="PANTHER" id="PTHR39450:SF1">
    <property type="entry name" value="DUF1667 DOMAIN-CONTAINING PROTEIN"/>
    <property type="match status" value="1"/>
</dbReference>
<evidence type="ECO:0000313" key="2">
    <source>
        <dbReference type="Proteomes" id="UP001199355"/>
    </source>
</evidence>
<dbReference type="InterPro" id="IPR036593">
    <property type="entry name" value="CPE0013-like_sf"/>
</dbReference>
<dbReference type="Pfam" id="PF07892">
    <property type="entry name" value="DUF1667"/>
    <property type="match status" value="1"/>
</dbReference>
<dbReference type="EMBL" id="JAJEQF010000063">
    <property type="protein sequence ID" value="MCC2169119.1"/>
    <property type="molecule type" value="Genomic_DNA"/>
</dbReference>
<dbReference type="Gene3D" id="3.10.530.10">
    <property type="entry name" value="CPE0013-like"/>
    <property type="match status" value="1"/>
</dbReference>
<dbReference type="RefSeq" id="WP_308729131.1">
    <property type="nucleotide sequence ID" value="NZ_JAJEQF010000063.1"/>
</dbReference>
<proteinExistence type="predicted"/>
<comment type="caution">
    <text evidence="1">The sequence shown here is derived from an EMBL/GenBank/DDBJ whole genome shotgun (WGS) entry which is preliminary data.</text>
</comment>
<dbReference type="SUPFAM" id="SSF53706">
    <property type="entry name" value="Formate dehydrogenase/DMSO reductase, domains 1-3"/>
    <property type="match status" value="1"/>
</dbReference>
<dbReference type="InterPro" id="IPR012460">
    <property type="entry name" value="DUF1667"/>
</dbReference>
<sequence length="127" mass="13120">MEEKNLICICCPLGCPLTVALENGEVVSVTGNTCPRGAAYGRREVTNPTRIVTSTALVSGGVLPVVSVKTASDIPKGKIKDVMDAIRQIHAVAPVQIGDVLLHDAAGTGADIVATKNIPVATGFKEN</sequence>
<evidence type="ECO:0000313" key="1">
    <source>
        <dbReference type="EMBL" id="MCC2169119.1"/>
    </source>
</evidence>
<gene>
    <name evidence="1" type="ORF">LKD45_15760</name>
</gene>